<protein>
    <recommendedName>
        <fullName evidence="1">HAT C-terminal dimerisation domain-containing protein</fullName>
    </recommendedName>
</protein>
<evidence type="ECO:0000259" key="1">
    <source>
        <dbReference type="Pfam" id="PF05699"/>
    </source>
</evidence>
<dbReference type="GO" id="GO:0046983">
    <property type="term" value="F:protein dimerization activity"/>
    <property type="evidence" value="ECO:0007669"/>
    <property type="project" value="InterPro"/>
</dbReference>
<gene>
    <name evidence="3" type="ORF">JXQ802_LOCUS22705</name>
    <name evidence="2" type="ORF">PYM288_LOCUS16252</name>
</gene>
<reference evidence="3" key="1">
    <citation type="submission" date="2021-02" db="EMBL/GenBank/DDBJ databases">
        <authorList>
            <person name="Nowell W R."/>
        </authorList>
    </citation>
    <scope>NUCLEOTIDE SEQUENCE</scope>
</reference>
<comment type="caution">
    <text evidence="3">The sequence shown here is derived from an EMBL/GenBank/DDBJ whole genome shotgun (WGS) entry which is preliminary data.</text>
</comment>
<evidence type="ECO:0000313" key="4">
    <source>
        <dbReference type="Proteomes" id="UP000663870"/>
    </source>
</evidence>
<dbReference type="EMBL" id="CAJNOH010000415">
    <property type="protein sequence ID" value="CAF1033294.1"/>
    <property type="molecule type" value="Genomic_DNA"/>
</dbReference>
<dbReference type="InterPro" id="IPR008906">
    <property type="entry name" value="HATC_C_dom"/>
</dbReference>
<keyword evidence="4" id="KW-1185">Reference proteome</keyword>
<accession>A0A814U236</accession>
<dbReference type="Proteomes" id="UP000663870">
    <property type="component" value="Unassembled WGS sequence"/>
</dbReference>
<organism evidence="3 4">
    <name type="scientific">Rotaria sordida</name>
    <dbReference type="NCBI Taxonomy" id="392033"/>
    <lineage>
        <taxon>Eukaryota</taxon>
        <taxon>Metazoa</taxon>
        <taxon>Spiralia</taxon>
        <taxon>Gnathifera</taxon>
        <taxon>Rotifera</taxon>
        <taxon>Eurotatoria</taxon>
        <taxon>Bdelloidea</taxon>
        <taxon>Philodinida</taxon>
        <taxon>Philodinidae</taxon>
        <taxon>Rotaria</taxon>
    </lineage>
</organism>
<dbReference type="EMBL" id="CAJNOL010000696">
    <property type="protein sequence ID" value="CAF1169364.1"/>
    <property type="molecule type" value="Genomic_DNA"/>
</dbReference>
<dbReference type="PANTHER" id="PTHR46289">
    <property type="entry name" value="52 KDA REPRESSOR OF THE INHIBITOR OF THE PROTEIN KINASE-LIKE PROTEIN-RELATED"/>
    <property type="match status" value="1"/>
</dbReference>
<dbReference type="PANTHER" id="PTHR46289:SF14">
    <property type="entry name" value="DUF4371 DOMAIN-CONTAINING PROTEIN"/>
    <property type="match status" value="1"/>
</dbReference>
<dbReference type="Proteomes" id="UP000663854">
    <property type="component" value="Unassembled WGS sequence"/>
</dbReference>
<sequence length="82" mass="9419">MAELLKIMWTIPVNVCGCERSFSALRRIKTYIRNTTGQERLTCLALINIEQDYEIDIDAILGFDDTKLFNSTSSNKIKCNEQ</sequence>
<dbReference type="AlphaFoldDB" id="A0A814U236"/>
<evidence type="ECO:0000313" key="2">
    <source>
        <dbReference type="EMBL" id="CAF1033294.1"/>
    </source>
</evidence>
<proteinExistence type="predicted"/>
<dbReference type="Pfam" id="PF05699">
    <property type="entry name" value="Dimer_Tnp_hAT"/>
    <property type="match status" value="1"/>
</dbReference>
<dbReference type="InterPro" id="IPR052958">
    <property type="entry name" value="IFN-induced_PKR_regulator"/>
</dbReference>
<name>A0A814U236_9BILA</name>
<feature type="domain" description="HAT C-terminal dimerisation" evidence="1">
    <location>
        <begin position="2"/>
        <end position="52"/>
    </location>
</feature>
<evidence type="ECO:0000313" key="3">
    <source>
        <dbReference type="EMBL" id="CAF1169364.1"/>
    </source>
</evidence>